<keyword evidence="11" id="KW-0325">Glycoprotein</keyword>
<comment type="subcellular location">
    <subcellularLocation>
        <location evidence="1">Cell membrane</location>
        <topology evidence="1">Lipid-anchor</topology>
        <topology evidence="1">GPI-anchor</topology>
    </subcellularLocation>
</comment>
<feature type="binding site" evidence="14">
    <location>
        <position position="320"/>
    </location>
    <ligand>
        <name>Zn(2+)</name>
        <dbReference type="ChEBI" id="CHEBI:29105"/>
        <label>2</label>
    </ligand>
</feature>
<dbReference type="PANTHER" id="PTHR11596:SF91">
    <property type="entry name" value="ALKALINE PHOSPHATASE-RELATED"/>
    <property type="match status" value="1"/>
</dbReference>
<dbReference type="EMBL" id="JASPKZ010009379">
    <property type="protein sequence ID" value="KAJ9577044.1"/>
    <property type="molecule type" value="Genomic_DNA"/>
</dbReference>
<feature type="active site" description="Phosphoserine intermediate" evidence="13">
    <location>
        <position position="51"/>
    </location>
</feature>
<evidence type="ECO:0000256" key="2">
    <source>
        <dbReference type="ARBA" id="ARBA00005984"/>
    </source>
</evidence>
<keyword evidence="5" id="KW-0336">GPI-anchor</keyword>
<accession>A0AAD7ZAQ6</accession>
<feature type="binding site" evidence="14">
    <location>
        <position position="116"/>
    </location>
    <ligand>
        <name>Mg(2+)</name>
        <dbReference type="ChEBI" id="CHEBI:18420"/>
    </ligand>
</feature>
<feature type="binding site" evidence="14">
    <location>
        <position position="274"/>
    </location>
    <ligand>
        <name>Mg(2+)</name>
        <dbReference type="ChEBI" id="CHEBI:18420"/>
    </ligand>
</feature>
<comment type="similarity">
    <text evidence="2 15">Belongs to the alkaline phosphatase family.</text>
</comment>
<evidence type="ECO:0000256" key="12">
    <source>
        <dbReference type="ARBA" id="ARBA00023288"/>
    </source>
</evidence>
<dbReference type="AlphaFoldDB" id="A0AAD7ZAQ6"/>
<evidence type="ECO:0000256" key="5">
    <source>
        <dbReference type="ARBA" id="ARBA00022622"/>
    </source>
</evidence>
<evidence type="ECO:0000313" key="18">
    <source>
        <dbReference type="Proteomes" id="UP001233999"/>
    </source>
</evidence>
<organism evidence="17 18">
    <name type="scientific">Diploptera punctata</name>
    <name type="common">Pacific beetle cockroach</name>
    <dbReference type="NCBI Taxonomy" id="6984"/>
    <lineage>
        <taxon>Eukaryota</taxon>
        <taxon>Metazoa</taxon>
        <taxon>Ecdysozoa</taxon>
        <taxon>Arthropoda</taxon>
        <taxon>Hexapoda</taxon>
        <taxon>Insecta</taxon>
        <taxon>Pterygota</taxon>
        <taxon>Neoptera</taxon>
        <taxon>Polyneoptera</taxon>
        <taxon>Dictyoptera</taxon>
        <taxon>Blattodea</taxon>
        <taxon>Blaberoidea</taxon>
        <taxon>Blaberidae</taxon>
        <taxon>Diplopterinae</taxon>
        <taxon>Diploptera</taxon>
    </lineage>
</organism>
<evidence type="ECO:0000256" key="15">
    <source>
        <dbReference type="RuleBase" id="RU003946"/>
    </source>
</evidence>
<dbReference type="Pfam" id="PF00245">
    <property type="entry name" value="Alk_phosphatase"/>
    <property type="match status" value="1"/>
</dbReference>
<dbReference type="Gene3D" id="3.40.720.10">
    <property type="entry name" value="Alkaline Phosphatase, subunit A"/>
    <property type="match status" value="1"/>
</dbReference>
<keyword evidence="18" id="KW-1185">Reference proteome</keyword>
<evidence type="ECO:0000313" key="17">
    <source>
        <dbReference type="EMBL" id="KAJ9577044.1"/>
    </source>
</evidence>
<comment type="catalytic activity">
    <reaction evidence="16">
        <text>a phosphate monoester + H2O = an alcohol + phosphate</text>
        <dbReference type="Rhea" id="RHEA:15017"/>
        <dbReference type="ChEBI" id="CHEBI:15377"/>
        <dbReference type="ChEBI" id="CHEBI:30879"/>
        <dbReference type="ChEBI" id="CHEBI:43474"/>
        <dbReference type="ChEBI" id="CHEBI:67140"/>
        <dbReference type="EC" id="3.1.3.1"/>
    </reaction>
</comment>
<keyword evidence="6 14" id="KW-0479">Metal-binding</keyword>
<feature type="non-terminal residue" evidence="17">
    <location>
        <position position="464"/>
    </location>
</feature>
<dbReference type="PRINTS" id="PR00113">
    <property type="entry name" value="ALKPHPHTASE"/>
</dbReference>
<comment type="cofactor">
    <cofactor evidence="14">
        <name>Mg(2+)</name>
        <dbReference type="ChEBI" id="CHEBI:18420"/>
    </cofactor>
    <text evidence="14">Binds 1 Mg(2+) ion.</text>
</comment>
<feature type="binding site" evidence="14">
    <location>
        <position position="114"/>
    </location>
    <ligand>
        <name>Mg(2+)</name>
        <dbReference type="ChEBI" id="CHEBI:18420"/>
    </ligand>
</feature>
<dbReference type="CDD" id="cd16012">
    <property type="entry name" value="ALP"/>
    <property type="match status" value="1"/>
</dbReference>
<feature type="binding site" evidence="14">
    <location>
        <position position="283"/>
    </location>
    <ligand>
        <name>Zn(2+)</name>
        <dbReference type="ChEBI" id="CHEBI:29105"/>
        <label>2</label>
    </ligand>
</feature>
<keyword evidence="9 14" id="KW-0460">Magnesium</keyword>
<evidence type="ECO:0000256" key="13">
    <source>
        <dbReference type="PIRSR" id="PIRSR601952-1"/>
    </source>
</evidence>
<feature type="binding site" evidence="14">
    <location>
        <position position="396"/>
    </location>
    <ligand>
        <name>Zn(2+)</name>
        <dbReference type="ChEBI" id="CHEBI:29105"/>
        <label>2</label>
    </ligand>
</feature>
<dbReference type="PROSITE" id="PS00123">
    <property type="entry name" value="ALKALINE_PHOSPHATASE"/>
    <property type="match status" value="1"/>
</dbReference>
<dbReference type="SUPFAM" id="SSF53649">
    <property type="entry name" value="Alkaline phosphatase-like"/>
    <property type="match status" value="1"/>
</dbReference>
<gene>
    <name evidence="17" type="ORF">L9F63_006392</name>
</gene>
<reference evidence="17" key="2">
    <citation type="submission" date="2023-05" db="EMBL/GenBank/DDBJ databases">
        <authorList>
            <person name="Fouks B."/>
        </authorList>
    </citation>
    <scope>NUCLEOTIDE SEQUENCE</scope>
    <source>
        <strain evidence="17">Stay&amp;Tobe</strain>
        <tissue evidence="17">Testes</tissue>
    </source>
</reference>
<dbReference type="Proteomes" id="UP001233999">
    <property type="component" value="Unassembled WGS sequence"/>
</dbReference>
<evidence type="ECO:0000256" key="8">
    <source>
        <dbReference type="ARBA" id="ARBA00022833"/>
    </source>
</evidence>
<proteinExistence type="inferred from homology"/>
<keyword evidence="7 16" id="KW-0378">Hydrolase</keyword>
<evidence type="ECO:0000256" key="10">
    <source>
        <dbReference type="ARBA" id="ARBA00023136"/>
    </source>
</evidence>
<protein>
    <recommendedName>
        <fullName evidence="3 16">Alkaline phosphatase</fullName>
        <ecNumber evidence="3 16">3.1.3.1</ecNumber>
    </recommendedName>
</protein>
<evidence type="ECO:0000256" key="6">
    <source>
        <dbReference type="ARBA" id="ARBA00022723"/>
    </source>
</evidence>
<keyword evidence="10" id="KW-0472">Membrane</keyword>
<evidence type="ECO:0000256" key="11">
    <source>
        <dbReference type="ARBA" id="ARBA00023180"/>
    </source>
</evidence>
<comment type="cofactor">
    <cofactor evidence="14">
        <name>Zn(2+)</name>
        <dbReference type="ChEBI" id="CHEBI:29105"/>
    </cofactor>
    <text evidence="14">Binds 2 Zn(2+) ions.</text>
</comment>
<evidence type="ECO:0000256" key="16">
    <source>
        <dbReference type="RuleBase" id="RU003947"/>
    </source>
</evidence>
<sequence>MVCLYQHWGQPEPIWGQMQGHKGEETVLSFEAFPNSALSKTYCVNSQVADSACSATAYLGGVKGNIGTIGVTGRVAVNDCEAMKNTSNQVSSVLQWSQEAKKATGVVTTTTVTHASPAGAYAHVANRNWENNNDVNSSGQDSDVCDDIAEQLVNALPGKNINVILGGGRKQFRSKNVLDEEGEVGSRTDDADLIESWRTDKESRKLSYKYVWNKDQLLSIDPSTTDYILGLFDRDHMPFHLQADSTEDPTLEEMTRVAINTLSKSSNGFFLFVEGGRIDHGHHGTQAHLALDETVEFAKAIQAAVELTNETDTLIVVTADHAHTMTYNGYPVRGNDIFGVAGTGNDGLEYTTLSYANGPGYKAPSSSGGRHDISGDDLGNDEYRYPATFPLGSETHGGDDVAVFARGPWSHLFSGSIEQNYIPHAMAYASCVGDGITLCTNTKHMLFETPLIKKLKSELMWHAV</sequence>
<dbReference type="GO" id="GO:0005886">
    <property type="term" value="C:plasma membrane"/>
    <property type="evidence" value="ECO:0007669"/>
    <property type="project" value="UniProtKB-SubCell"/>
</dbReference>
<keyword evidence="4" id="KW-1003">Cell membrane</keyword>
<comment type="caution">
    <text evidence="17">The sequence shown here is derived from an EMBL/GenBank/DDBJ whole genome shotgun (WGS) entry which is preliminary data.</text>
</comment>
<dbReference type="InterPro" id="IPR001952">
    <property type="entry name" value="Alkaline_phosphatase"/>
</dbReference>
<feature type="binding site" evidence="14">
    <location>
        <position position="279"/>
    </location>
    <ligand>
        <name>Zn(2+)</name>
        <dbReference type="ChEBI" id="CHEBI:29105"/>
        <label>2</label>
    </ligand>
</feature>
<name>A0AAD7ZAQ6_DIPPU</name>
<dbReference type="EC" id="3.1.3.1" evidence="3 16"/>
<feature type="binding site" evidence="14">
    <location>
        <position position="321"/>
    </location>
    <ligand>
        <name>Zn(2+)</name>
        <dbReference type="ChEBI" id="CHEBI:29105"/>
        <label>2</label>
    </ligand>
</feature>
<dbReference type="InterPro" id="IPR018299">
    <property type="entry name" value="Alkaline_phosphatase_AS"/>
</dbReference>
<dbReference type="GO" id="GO:0004035">
    <property type="term" value="F:alkaline phosphatase activity"/>
    <property type="evidence" value="ECO:0007669"/>
    <property type="project" value="UniProtKB-EC"/>
</dbReference>
<evidence type="ECO:0000256" key="1">
    <source>
        <dbReference type="ARBA" id="ARBA00004609"/>
    </source>
</evidence>
<evidence type="ECO:0000256" key="9">
    <source>
        <dbReference type="ARBA" id="ARBA00022842"/>
    </source>
</evidence>
<reference evidence="17" key="1">
    <citation type="journal article" date="2023" name="IScience">
        <title>Live-bearing cockroach genome reveals convergent evolutionary mechanisms linked to viviparity in insects and beyond.</title>
        <authorList>
            <person name="Fouks B."/>
            <person name="Harrison M.C."/>
            <person name="Mikhailova A.A."/>
            <person name="Marchal E."/>
            <person name="English S."/>
            <person name="Carruthers M."/>
            <person name="Jennings E.C."/>
            <person name="Chiamaka E.L."/>
            <person name="Frigard R.A."/>
            <person name="Pippel M."/>
            <person name="Attardo G.M."/>
            <person name="Benoit J.B."/>
            <person name="Bornberg-Bauer E."/>
            <person name="Tobe S.S."/>
        </authorList>
    </citation>
    <scope>NUCLEOTIDE SEQUENCE</scope>
    <source>
        <strain evidence="17">Stay&amp;Tobe</strain>
    </source>
</reference>
<dbReference type="InterPro" id="IPR017850">
    <property type="entry name" value="Alkaline_phosphatase_core_sf"/>
</dbReference>
<dbReference type="GO" id="GO:0098552">
    <property type="term" value="C:side of membrane"/>
    <property type="evidence" value="ECO:0007669"/>
    <property type="project" value="UniProtKB-KW"/>
</dbReference>
<dbReference type="PANTHER" id="PTHR11596">
    <property type="entry name" value="ALKALINE PHOSPHATASE"/>
    <property type="match status" value="1"/>
</dbReference>
<evidence type="ECO:0000256" key="7">
    <source>
        <dbReference type="ARBA" id="ARBA00022801"/>
    </source>
</evidence>
<dbReference type="GO" id="GO:0046872">
    <property type="term" value="F:metal ion binding"/>
    <property type="evidence" value="ECO:0007669"/>
    <property type="project" value="UniProtKB-KW"/>
</dbReference>
<dbReference type="SMART" id="SM00098">
    <property type="entry name" value="alkPPc"/>
    <property type="match status" value="1"/>
</dbReference>
<dbReference type="FunFam" id="3.40.720.10:FF:000008">
    <property type="entry name" value="Alkaline phosphatase"/>
    <property type="match status" value="1"/>
</dbReference>
<keyword evidence="8 14" id="KW-0862">Zinc</keyword>
<keyword evidence="12" id="KW-0449">Lipoprotein</keyword>
<evidence type="ECO:0000256" key="4">
    <source>
        <dbReference type="ARBA" id="ARBA00022475"/>
    </source>
</evidence>
<evidence type="ECO:0000256" key="14">
    <source>
        <dbReference type="PIRSR" id="PIRSR601952-2"/>
    </source>
</evidence>
<evidence type="ECO:0000256" key="3">
    <source>
        <dbReference type="ARBA" id="ARBA00012647"/>
    </source>
</evidence>